<protein>
    <submittedName>
        <fullName evidence="1">Uncharacterized protein</fullName>
    </submittedName>
</protein>
<sequence>MVTLERDNASGESSNGGHAAEVNCLLGACQGAKEASLMGDGGALLECAMESKWLCCWMSEEPRKCANFDFKVGGLAMALEIKVMLTEKDCGASRSVPHGKGLHNTDREKHLKEALVEIGDVSDRDHEWEVLLSVFPKWEEKAAMPP</sequence>
<dbReference type="EMBL" id="BJWL01000301">
    <property type="protein sequence ID" value="GFS38117.1"/>
    <property type="molecule type" value="Genomic_DNA"/>
</dbReference>
<proteinExistence type="predicted"/>
<comment type="caution">
    <text evidence="1">The sequence shown here is derived from an EMBL/GenBank/DDBJ whole genome shotgun (WGS) entry which is preliminary data.</text>
</comment>
<organism evidence="1 2">
    <name type="scientific">Actinidia rufa</name>
    <dbReference type="NCBI Taxonomy" id="165716"/>
    <lineage>
        <taxon>Eukaryota</taxon>
        <taxon>Viridiplantae</taxon>
        <taxon>Streptophyta</taxon>
        <taxon>Embryophyta</taxon>
        <taxon>Tracheophyta</taxon>
        <taxon>Spermatophyta</taxon>
        <taxon>Magnoliopsida</taxon>
        <taxon>eudicotyledons</taxon>
        <taxon>Gunneridae</taxon>
        <taxon>Pentapetalae</taxon>
        <taxon>asterids</taxon>
        <taxon>Ericales</taxon>
        <taxon>Actinidiaceae</taxon>
        <taxon>Actinidia</taxon>
    </lineage>
</organism>
<gene>
    <name evidence="1" type="ORF">Acr_00g0055810</name>
</gene>
<evidence type="ECO:0000313" key="1">
    <source>
        <dbReference type="EMBL" id="GFS38117.1"/>
    </source>
</evidence>
<name>A0A7J0DM06_9ERIC</name>
<dbReference type="Proteomes" id="UP000585474">
    <property type="component" value="Unassembled WGS sequence"/>
</dbReference>
<keyword evidence="2" id="KW-1185">Reference proteome</keyword>
<dbReference type="AlphaFoldDB" id="A0A7J0DM06"/>
<accession>A0A7J0DM06</accession>
<evidence type="ECO:0000313" key="2">
    <source>
        <dbReference type="Proteomes" id="UP000585474"/>
    </source>
</evidence>
<reference evidence="2" key="1">
    <citation type="submission" date="2019-07" db="EMBL/GenBank/DDBJ databases">
        <title>De Novo Assembly of kiwifruit Actinidia rufa.</title>
        <authorList>
            <person name="Sugita-Konishi S."/>
            <person name="Sato K."/>
            <person name="Mori E."/>
            <person name="Abe Y."/>
            <person name="Kisaki G."/>
            <person name="Hamano K."/>
            <person name="Suezawa K."/>
            <person name="Otani M."/>
            <person name="Fukuda T."/>
            <person name="Manabe T."/>
            <person name="Gomi K."/>
            <person name="Tabuchi M."/>
            <person name="Akimitsu K."/>
            <person name="Kataoka I."/>
        </authorList>
    </citation>
    <scope>NUCLEOTIDE SEQUENCE [LARGE SCALE GENOMIC DNA]</scope>
    <source>
        <strain evidence="2">cv. Fuchu</strain>
    </source>
</reference>